<dbReference type="Pfam" id="PF00676">
    <property type="entry name" value="E1_dh"/>
    <property type="match status" value="1"/>
</dbReference>
<dbReference type="EC" id="1.2.4.4" evidence="3"/>
<accession>A0A0B2RQE3</accession>
<dbReference type="GO" id="GO:0003863">
    <property type="term" value="F:branched-chain 2-oxo acid dehydrogenase activity"/>
    <property type="evidence" value="ECO:0007669"/>
    <property type="project" value="UniProtKB-EC"/>
</dbReference>
<dbReference type="InterPro" id="IPR029061">
    <property type="entry name" value="THDP-binding"/>
</dbReference>
<dbReference type="Proteomes" id="UP000053555">
    <property type="component" value="Unassembled WGS sequence"/>
</dbReference>
<dbReference type="EMBL" id="KN648599">
    <property type="protein sequence ID" value="KHN35270.1"/>
    <property type="molecule type" value="Genomic_DNA"/>
</dbReference>
<dbReference type="InterPro" id="IPR001017">
    <property type="entry name" value="DH_E1"/>
</dbReference>
<dbReference type="PANTHER" id="PTHR43380">
    <property type="entry name" value="2-OXOISOVALERATE DEHYDROGENASE SUBUNIT ALPHA, MITOCHONDRIAL"/>
    <property type="match status" value="1"/>
</dbReference>
<reference evidence="3" key="1">
    <citation type="submission" date="2014-07" db="EMBL/GenBank/DDBJ databases">
        <title>Identification of a novel salt tolerance gene in wild soybean by whole-genome sequencing.</title>
        <authorList>
            <person name="Lam H.-M."/>
            <person name="Qi X."/>
            <person name="Li M.-W."/>
            <person name="Liu X."/>
            <person name="Xie M."/>
            <person name="Ni M."/>
            <person name="Xu X."/>
        </authorList>
    </citation>
    <scope>NUCLEOTIDE SEQUENCE [LARGE SCALE GENOMIC DNA]</scope>
    <source>
        <tissue evidence="3">Root</tissue>
    </source>
</reference>
<feature type="domain" description="Dehydrogenase E1 component" evidence="2">
    <location>
        <begin position="47"/>
        <end position="96"/>
    </location>
</feature>
<dbReference type="SUPFAM" id="SSF52518">
    <property type="entry name" value="Thiamin diphosphate-binding fold (THDP-binding)"/>
    <property type="match status" value="1"/>
</dbReference>
<gene>
    <name evidence="3" type="ORF">glysoja_048811</name>
</gene>
<evidence type="ECO:0000259" key="2">
    <source>
        <dbReference type="Pfam" id="PF00676"/>
    </source>
</evidence>
<dbReference type="PANTHER" id="PTHR43380:SF11">
    <property type="entry name" value="2-OXOISOVALERATE DEHYDROGENASE SUBUNIT ALPHA 2, MITOCHONDRIAL"/>
    <property type="match status" value="1"/>
</dbReference>
<dbReference type="Gene3D" id="3.40.50.970">
    <property type="match status" value="1"/>
</dbReference>
<organism evidence="3">
    <name type="scientific">Glycine soja</name>
    <name type="common">Wild soybean</name>
    <dbReference type="NCBI Taxonomy" id="3848"/>
    <lineage>
        <taxon>Eukaryota</taxon>
        <taxon>Viridiplantae</taxon>
        <taxon>Streptophyta</taxon>
        <taxon>Embryophyta</taxon>
        <taxon>Tracheophyta</taxon>
        <taxon>Spermatophyta</taxon>
        <taxon>Magnoliopsida</taxon>
        <taxon>eudicotyledons</taxon>
        <taxon>Gunneridae</taxon>
        <taxon>Pentapetalae</taxon>
        <taxon>rosids</taxon>
        <taxon>fabids</taxon>
        <taxon>Fabales</taxon>
        <taxon>Fabaceae</taxon>
        <taxon>Papilionoideae</taxon>
        <taxon>50 kb inversion clade</taxon>
        <taxon>NPAAA clade</taxon>
        <taxon>indigoferoid/millettioid clade</taxon>
        <taxon>Phaseoleae</taxon>
        <taxon>Glycine</taxon>
        <taxon>Glycine subgen. Soja</taxon>
    </lineage>
</organism>
<name>A0A0B2RQE3_GLYSO</name>
<dbReference type="InterPro" id="IPR050771">
    <property type="entry name" value="Alpha-ketoacid_DH_E1_comp"/>
</dbReference>
<proteinExistence type="predicted"/>
<sequence>MDELSAHPFHIRFQVMVLSRKGKHMESVAFVMAMRPWISIVLFKLPVLTYRVGHHSTSDDSTKYCPTNEIEWWRLTCDSVARFRKWIEKNRWWNDMAELLINNLRQQARYTSLNPLNDDN</sequence>
<dbReference type="AlphaFoldDB" id="A0A0B2RQE3"/>
<protein>
    <submittedName>
        <fullName evidence="3">2-oxoisovalerate dehydrogenase subunit alpha, mitochondrial</fullName>
        <ecNumber evidence="3">1.2.4.4</ecNumber>
    </submittedName>
</protein>
<keyword evidence="1 3" id="KW-0560">Oxidoreductase</keyword>
<dbReference type="GO" id="GO:0009083">
    <property type="term" value="P:branched-chain amino acid catabolic process"/>
    <property type="evidence" value="ECO:0007669"/>
    <property type="project" value="TreeGrafter"/>
</dbReference>
<evidence type="ECO:0000313" key="3">
    <source>
        <dbReference type="EMBL" id="KHN35270.1"/>
    </source>
</evidence>
<evidence type="ECO:0000256" key="1">
    <source>
        <dbReference type="ARBA" id="ARBA00023002"/>
    </source>
</evidence>